<proteinExistence type="predicted"/>
<dbReference type="RefSeq" id="WP_068499587.1">
    <property type="nucleotide sequence ID" value="NZ_LWQU01000131.1"/>
</dbReference>
<evidence type="ECO:0008006" key="4">
    <source>
        <dbReference type="Google" id="ProtNLM"/>
    </source>
</evidence>
<evidence type="ECO:0000313" key="2">
    <source>
        <dbReference type="EMBL" id="OAN51381.1"/>
    </source>
</evidence>
<dbReference type="AlphaFoldDB" id="A0A178MTA3"/>
<sequence>MIRILVLLAIMVFSAQPVLAQVKVKRCLSEAEIKTEQLVRHGIFLRESGNRCDEYNPGTAKMWKDFDANVGTRFAQQTAKRKKMFEREFKTKALEVMTYFDGRLVTYYRHYPLGIAYCGNIEKLLKDVTKKGWNAFTVQAETIQNEVRGDYKVCK</sequence>
<dbReference type="Proteomes" id="UP000078543">
    <property type="component" value="Unassembled WGS sequence"/>
</dbReference>
<gene>
    <name evidence="2" type="ORF">A6A05_10970</name>
</gene>
<protein>
    <recommendedName>
        <fullName evidence="4">Lysozyme inhibitor LprI N-terminal domain-containing protein</fullName>
    </recommendedName>
</protein>
<organism evidence="2 3">
    <name type="scientific">Magnetospirillum moscoviense</name>
    <dbReference type="NCBI Taxonomy" id="1437059"/>
    <lineage>
        <taxon>Bacteria</taxon>
        <taxon>Pseudomonadati</taxon>
        <taxon>Pseudomonadota</taxon>
        <taxon>Alphaproteobacteria</taxon>
        <taxon>Rhodospirillales</taxon>
        <taxon>Rhodospirillaceae</taxon>
        <taxon>Magnetospirillum</taxon>
    </lineage>
</organism>
<dbReference type="EMBL" id="LWQU01000131">
    <property type="protein sequence ID" value="OAN51381.1"/>
    <property type="molecule type" value="Genomic_DNA"/>
</dbReference>
<feature type="signal peptide" evidence="1">
    <location>
        <begin position="1"/>
        <end position="20"/>
    </location>
</feature>
<evidence type="ECO:0000313" key="3">
    <source>
        <dbReference type="Proteomes" id="UP000078543"/>
    </source>
</evidence>
<dbReference type="STRING" id="1437059.A6A05_10970"/>
<keyword evidence="3" id="KW-1185">Reference proteome</keyword>
<comment type="caution">
    <text evidence="2">The sequence shown here is derived from an EMBL/GenBank/DDBJ whole genome shotgun (WGS) entry which is preliminary data.</text>
</comment>
<dbReference type="OrthoDB" id="7353353at2"/>
<feature type="chain" id="PRO_5008092220" description="Lysozyme inhibitor LprI N-terminal domain-containing protein" evidence="1">
    <location>
        <begin position="21"/>
        <end position="155"/>
    </location>
</feature>
<accession>A0A178MTA3</accession>
<evidence type="ECO:0000256" key="1">
    <source>
        <dbReference type="SAM" id="SignalP"/>
    </source>
</evidence>
<reference evidence="2 3" key="1">
    <citation type="submission" date="2016-04" db="EMBL/GenBank/DDBJ databases">
        <title>Draft genome sequence of freshwater magnetotactic bacteria Magnetospirillum marisnigri SP-1 and Magnetospirillum moscoviense BB-1.</title>
        <authorList>
            <person name="Koziaeva V."/>
            <person name="Dziuba M.V."/>
            <person name="Ivanov T.M."/>
            <person name="Kuznetsov B."/>
            <person name="Grouzdev D.S."/>
        </authorList>
    </citation>
    <scope>NUCLEOTIDE SEQUENCE [LARGE SCALE GENOMIC DNA]</scope>
    <source>
        <strain evidence="2 3">BB-1</strain>
    </source>
</reference>
<name>A0A178MTA3_9PROT</name>
<keyword evidence="1" id="KW-0732">Signal</keyword>